<name>A0A1H1MK98_9GAMM</name>
<proteinExistence type="predicted"/>
<dbReference type="STRING" id="472181.SAMN05216271_0621"/>
<reference evidence="2" key="1">
    <citation type="submission" date="2016-10" db="EMBL/GenBank/DDBJ databases">
        <authorList>
            <person name="Varghese N."/>
            <person name="Submissions S."/>
        </authorList>
    </citation>
    <scope>NUCLEOTIDE SEQUENCE [LARGE SCALE GENOMIC DNA]</scope>
    <source>
        <strain evidence="2">JCM 14963</strain>
    </source>
</reference>
<dbReference type="AlphaFoldDB" id="A0A1H1MK98"/>
<evidence type="ECO:0000313" key="1">
    <source>
        <dbReference type="EMBL" id="SDR87271.1"/>
    </source>
</evidence>
<dbReference type="Proteomes" id="UP000243413">
    <property type="component" value="Chromosome I"/>
</dbReference>
<protein>
    <submittedName>
        <fullName evidence="1">Uncharacterized protein</fullName>
    </submittedName>
</protein>
<dbReference type="EMBL" id="LT629763">
    <property type="protein sequence ID" value="SDR87271.1"/>
    <property type="molecule type" value="Genomic_DNA"/>
</dbReference>
<gene>
    <name evidence="1" type="ORF">SAMN05216271_0621</name>
</gene>
<organism evidence="1 2">
    <name type="scientific">Halopseudomonas sabulinigri</name>
    <dbReference type="NCBI Taxonomy" id="472181"/>
    <lineage>
        <taxon>Bacteria</taxon>
        <taxon>Pseudomonadati</taxon>
        <taxon>Pseudomonadota</taxon>
        <taxon>Gammaproteobacteria</taxon>
        <taxon>Pseudomonadales</taxon>
        <taxon>Pseudomonadaceae</taxon>
        <taxon>Halopseudomonas</taxon>
    </lineage>
</organism>
<evidence type="ECO:0000313" key="2">
    <source>
        <dbReference type="Proteomes" id="UP000243413"/>
    </source>
</evidence>
<sequence>MHPRRRTATHQHRCIRHYAKDTDSQGFFNLLTAPAT</sequence>
<accession>A0A1H1MK98</accession>